<dbReference type="GO" id="GO:0005524">
    <property type="term" value="F:ATP binding"/>
    <property type="evidence" value="ECO:0007669"/>
    <property type="project" value="UniProtKB-KW"/>
</dbReference>
<evidence type="ECO:0000313" key="4">
    <source>
        <dbReference type="Proteomes" id="UP000824055"/>
    </source>
</evidence>
<sequence length="427" mass="48884">MERNILAQLIDWQHKTSRKPLILNGARQVGKTYILREFGRTQYKSTAYINCDNNDVVTKIFSRDYDIRRILLSLSAVTHVNIKPGETLIILDEIQENPLALNSLKYFCENAPEYHVAVAGSLLGISLHGDTSFPVGKVDVLKMYPMTFDEFLLAIGEKQLVDLLRSRDFSLIDTFADKLTDFLRQYYFTGGMPAVVSEFVRSHDIHEVRNIQRQILFGYRRDFSKHAPANQVPRINQVWDSIPSQLAKDNKKFIYGAIKKGARASEFELAIQWLIDAGLVYRVYRVTTPSLPLKFYEDFSAFKLFTLDVGLMGAMAETPPENILVGDSCFSEYKGAFTELFVLTQMMPRNIPVYYYSANDSRVELDFIIQKGSEIIPVEVKAEVNVRSKSLRVYIDKHPELKGLRLSMLPYKDQGWMVNVPLYAVSL</sequence>
<dbReference type="Pfam" id="PF13635">
    <property type="entry name" value="DUF4143"/>
    <property type="match status" value="1"/>
</dbReference>
<keyword evidence="3" id="KW-0067">ATP-binding</keyword>
<organism evidence="3 4">
    <name type="scientific">Candidatus Prevotella avicola</name>
    <dbReference type="NCBI Taxonomy" id="2838738"/>
    <lineage>
        <taxon>Bacteria</taxon>
        <taxon>Pseudomonadati</taxon>
        <taxon>Bacteroidota</taxon>
        <taxon>Bacteroidia</taxon>
        <taxon>Bacteroidales</taxon>
        <taxon>Prevotellaceae</taxon>
        <taxon>Prevotella</taxon>
    </lineage>
</organism>
<protein>
    <submittedName>
        <fullName evidence="3">ATP-binding protein</fullName>
    </submittedName>
</protein>
<dbReference type="PANTHER" id="PTHR33295:SF7">
    <property type="entry name" value="ATPASE"/>
    <property type="match status" value="1"/>
</dbReference>
<feature type="domain" description="DUF4143" evidence="2">
    <location>
        <begin position="220"/>
        <end position="382"/>
    </location>
</feature>
<accession>A0A9D2FXV7</accession>
<dbReference type="SUPFAM" id="SSF52540">
    <property type="entry name" value="P-loop containing nucleoside triphosphate hydrolases"/>
    <property type="match status" value="1"/>
</dbReference>
<gene>
    <name evidence="3" type="ORF">H9966_00975</name>
</gene>
<evidence type="ECO:0000259" key="2">
    <source>
        <dbReference type="Pfam" id="PF13635"/>
    </source>
</evidence>
<keyword evidence="3" id="KW-0547">Nucleotide-binding</keyword>
<dbReference type="EMBL" id="DXBE01000010">
    <property type="protein sequence ID" value="HIZ68455.1"/>
    <property type="molecule type" value="Genomic_DNA"/>
</dbReference>
<feature type="domain" description="AAA" evidence="1">
    <location>
        <begin position="18"/>
        <end position="152"/>
    </location>
</feature>
<dbReference type="InterPro" id="IPR041682">
    <property type="entry name" value="AAA_14"/>
</dbReference>
<proteinExistence type="predicted"/>
<dbReference type="PANTHER" id="PTHR33295">
    <property type="entry name" value="ATPASE"/>
    <property type="match status" value="1"/>
</dbReference>
<evidence type="ECO:0000313" key="3">
    <source>
        <dbReference type="EMBL" id="HIZ68455.1"/>
    </source>
</evidence>
<dbReference type="Pfam" id="PF13173">
    <property type="entry name" value="AAA_14"/>
    <property type="match status" value="1"/>
</dbReference>
<dbReference type="AlphaFoldDB" id="A0A9D2FXV7"/>
<comment type="caution">
    <text evidence="3">The sequence shown here is derived from an EMBL/GenBank/DDBJ whole genome shotgun (WGS) entry which is preliminary data.</text>
</comment>
<reference evidence="3" key="1">
    <citation type="journal article" date="2021" name="PeerJ">
        <title>Extensive microbial diversity within the chicken gut microbiome revealed by metagenomics and culture.</title>
        <authorList>
            <person name="Gilroy R."/>
            <person name="Ravi A."/>
            <person name="Getino M."/>
            <person name="Pursley I."/>
            <person name="Horton D.L."/>
            <person name="Alikhan N.F."/>
            <person name="Baker D."/>
            <person name="Gharbi K."/>
            <person name="Hall N."/>
            <person name="Watson M."/>
            <person name="Adriaenssens E.M."/>
            <person name="Foster-Nyarko E."/>
            <person name="Jarju S."/>
            <person name="Secka A."/>
            <person name="Antonio M."/>
            <person name="Oren A."/>
            <person name="Chaudhuri R.R."/>
            <person name="La Ragione R."/>
            <person name="Hildebrand F."/>
            <person name="Pallen M.J."/>
        </authorList>
    </citation>
    <scope>NUCLEOTIDE SEQUENCE</scope>
    <source>
        <strain evidence="3">ChiHecec3B27-8219</strain>
    </source>
</reference>
<name>A0A9D2FXV7_9BACT</name>
<evidence type="ECO:0000259" key="1">
    <source>
        <dbReference type="Pfam" id="PF13173"/>
    </source>
</evidence>
<dbReference type="InterPro" id="IPR025420">
    <property type="entry name" value="DUF4143"/>
</dbReference>
<dbReference type="InterPro" id="IPR027417">
    <property type="entry name" value="P-loop_NTPase"/>
</dbReference>
<dbReference type="Proteomes" id="UP000824055">
    <property type="component" value="Unassembled WGS sequence"/>
</dbReference>
<reference evidence="3" key="2">
    <citation type="submission" date="2021-04" db="EMBL/GenBank/DDBJ databases">
        <authorList>
            <person name="Gilroy R."/>
        </authorList>
    </citation>
    <scope>NUCLEOTIDE SEQUENCE</scope>
    <source>
        <strain evidence="3">ChiHecec3B27-8219</strain>
    </source>
</reference>